<protein>
    <recommendedName>
        <fullName evidence="4">DUF3054 domain-containing protein</fullName>
    </recommendedName>
</protein>
<evidence type="ECO:0000256" key="1">
    <source>
        <dbReference type="SAM" id="Phobius"/>
    </source>
</evidence>
<feature type="transmembrane region" description="Helical" evidence="1">
    <location>
        <begin position="61"/>
        <end position="81"/>
    </location>
</feature>
<organism evidence="2 3">
    <name type="scientific">Nesterenkonia lutea</name>
    <dbReference type="NCBI Taxonomy" id="272919"/>
    <lineage>
        <taxon>Bacteria</taxon>
        <taxon>Bacillati</taxon>
        <taxon>Actinomycetota</taxon>
        <taxon>Actinomycetes</taxon>
        <taxon>Micrococcales</taxon>
        <taxon>Micrococcaceae</taxon>
        <taxon>Nesterenkonia</taxon>
    </lineage>
</organism>
<feature type="transmembrane region" description="Helical" evidence="1">
    <location>
        <begin position="115"/>
        <end position="133"/>
    </location>
</feature>
<feature type="transmembrane region" description="Helical" evidence="1">
    <location>
        <begin position="88"/>
        <end position="109"/>
    </location>
</feature>
<feature type="transmembrane region" description="Helical" evidence="1">
    <location>
        <begin position="29"/>
        <end position="49"/>
    </location>
</feature>
<reference evidence="2 3" key="1">
    <citation type="submission" date="2020-10" db="EMBL/GenBank/DDBJ databases">
        <title>Sequencing the genomes of 1000 actinobacteria strains.</title>
        <authorList>
            <person name="Klenk H.-P."/>
        </authorList>
    </citation>
    <scope>NUCLEOTIDE SEQUENCE [LARGE SCALE GENOMIC DNA]</scope>
    <source>
        <strain evidence="2 3">DSM 15666</strain>
    </source>
</reference>
<evidence type="ECO:0008006" key="4">
    <source>
        <dbReference type="Google" id="ProtNLM"/>
    </source>
</evidence>
<proteinExistence type="predicted"/>
<dbReference type="InterPro" id="IPR021414">
    <property type="entry name" value="DUF3054"/>
</dbReference>
<dbReference type="RefSeq" id="WP_192594967.1">
    <property type="nucleotide sequence ID" value="NZ_BAAALJ010000014.1"/>
</dbReference>
<accession>A0ABR9JDL3</accession>
<evidence type="ECO:0000313" key="2">
    <source>
        <dbReference type="EMBL" id="MBE1523875.1"/>
    </source>
</evidence>
<comment type="caution">
    <text evidence="2">The sequence shown here is derived from an EMBL/GenBank/DDBJ whole genome shotgun (WGS) entry which is preliminary data.</text>
</comment>
<dbReference type="Proteomes" id="UP000643525">
    <property type="component" value="Unassembled WGS sequence"/>
</dbReference>
<keyword evidence="1" id="KW-0812">Transmembrane</keyword>
<name>A0ABR9JDL3_9MICC</name>
<keyword evidence="1" id="KW-1133">Transmembrane helix</keyword>
<keyword evidence="1" id="KW-0472">Membrane</keyword>
<dbReference type="EMBL" id="JADBED010000001">
    <property type="protein sequence ID" value="MBE1523875.1"/>
    <property type="molecule type" value="Genomic_DNA"/>
</dbReference>
<dbReference type="Pfam" id="PF11255">
    <property type="entry name" value="DUF3054"/>
    <property type="match status" value="1"/>
</dbReference>
<evidence type="ECO:0000313" key="3">
    <source>
        <dbReference type="Proteomes" id="UP000643525"/>
    </source>
</evidence>
<gene>
    <name evidence="2" type="ORF">H4W27_000993</name>
</gene>
<sequence length="151" mass="15522">MVQAPRSSSAGAETDGAAIRSAGSARRPLPWLLLLVDGLLVLGFAAMGNRNHETGLAVVDVLQTATPFLLGLLASSLVVRFWRSPSRLWPDGVVVILGTVALGMVLRVLSETGGAQASFILVTLGVLGALLAGRRVLSGLVLESRGNAVAG</sequence>
<keyword evidence="3" id="KW-1185">Reference proteome</keyword>